<evidence type="ECO:0000256" key="4">
    <source>
        <dbReference type="ARBA" id="ARBA00022989"/>
    </source>
</evidence>
<dbReference type="Gene3D" id="1.20.120.330">
    <property type="entry name" value="Nucleotidyltransferases domain 2"/>
    <property type="match status" value="1"/>
</dbReference>
<feature type="domain" description="ABC3 transporter permease C-terminal" evidence="8">
    <location>
        <begin position="930"/>
        <end position="1037"/>
    </location>
</feature>
<feature type="transmembrane region" description="Helical" evidence="7">
    <location>
        <begin position="16"/>
        <end position="36"/>
    </location>
</feature>
<sequence>MKALRKEFYVQIKKTFGRFLSLLLIVALGVAFYAGIRSTEPDMRKSVDAIYDKENIYDIRVVSELGVTNNDINALKSIDEIKDIEGIYNVDQVVKNGETEYTVKMMSRTDTINKVKTNVNELSDDECLVDRQLAEHNYIKVGDKITVDNEYVKGKEYTVKGTFCTGNYLSFHKGSSTVGSGKLDGLIIINKNQFDMDNFSDIYITLKGAKKLDSYGTKYEKYVDKVTNKIKKVAPAMEQKRYEEIVDVANEEIQSAQEKIDKNYKKYEKGLKKADDGQKEIEENSKKIEEGESELKKQEKEYKSGVEQYNKGEKQYESASIKLKEGEKEYKNGQKQYESGYAKYKTGVKELESGKNDLNNTKKRFAAMGMSDVPQVKSQIESAQSEISKHERQLNKAKIKLDKSKKKLDKAKKSLIVGKQELKKSRAVLDNTKEKLETGKQKLADGKKEITDGKNEIIKAQKKVDKAYTKLAKAQKKLNKAQRKVDKAKDKVYEIEKKEWYVLDRQTVVSFVEFGQDAERIGNIGKVFPLIFFLVAAMVSLTTMTRMVEEERVQIGTLKALGYGKGSIAGKYIAYGAVATIAGGIIGGIAGSKTLPWIIITAYRLMYQNLYIIEIPINGYYFVTACLAAAVSVIGATILACYKALMEQPASLMQQEAPKAGKRVLLERIPFIWNHLSFNIKSTFRNLFRYKKRLFMTLFGIGGCMALMLVGFGVKNSINSILTIQFDDLFHYDLTVTYDDEWTKKNGTDELKKILNSNSDIKDNLQADVLNYDVGKENSTVSTYIVIPESTDDISKYVTFKSRTKNEKYKLNDDGVLISEKMAKKIGAKVGDEIYFKESDTVRYNVKVSAIIENYSYHYMYMTGKYYKQITGKDAKMNTAFCILKKGRVIDDKIGNKIMSNDGVAGVSFLQTTYNSFSEMMKSMDTVVIVLVFSAGLLAFIVLYNLNNINIAERRRELATFKVLGFYDMEVSGYIYRENVIITILGIIIGIGFGIILHQFVIQTAEIDMVMFGRNIGTRGYIYSTLLTILFAVIINISMHFKLKKVDMATSLKSGE</sequence>
<feature type="transmembrane region" description="Helical" evidence="7">
    <location>
        <begin position="527"/>
        <end position="544"/>
    </location>
</feature>
<dbReference type="Proteomes" id="UP001431199">
    <property type="component" value="Unassembled WGS sequence"/>
</dbReference>
<evidence type="ECO:0000256" key="6">
    <source>
        <dbReference type="SAM" id="Coils"/>
    </source>
</evidence>
<feature type="coiled-coil region" evidence="6">
    <location>
        <begin position="373"/>
        <end position="498"/>
    </location>
</feature>
<feature type="domain" description="ABC3 transporter permease C-terminal" evidence="8">
    <location>
        <begin position="527"/>
        <end position="645"/>
    </location>
</feature>
<feature type="coiled-coil region" evidence="6">
    <location>
        <begin position="239"/>
        <end position="336"/>
    </location>
</feature>
<keyword evidence="6" id="KW-0175">Coiled coil</keyword>
<dbReference type="PANTHER" id="PTHR30287:SF1">
    <property type="entry name" value="INNER MEMBRANE PROTEIN"/>
    <property type="match status" value="1"/>
</dbReference>
<evidence type="ECO:0000256" key="3">
    <source>
        <dbReference type="ARBA" id="ARBA00022692"/>
    </source>
</evidence>
<keyword evidence="3 7" id="KW-0812">Transmembrane</keyword>
<feature type="transmembrane region" description="Helical" evidence="7">
    <location>
        <begin position="572"/>
        <end position="600"/>
    </location>
</feature>
<keyword evidence="11" id="KW-1185">Reference proteome</keyword>
<evidence type="ECO:0000259" key="8">
    <source>
        <dbReference type="Pfam" id="PF02687"/>
    </source>
</evidence>
<evidence type="ECO:0000256" key="5">
    <source>
        <dbReference type="ARBA" id="ARBA00023136"/>
    </source>
</evidence>
<feature type="transmembrane region" description="Helical" evidence="7">
    <location>
        <begin position="979"/>
        <end position="1001"/>
    </location>
</feature>
<name>A0ABT2LX49_9FIRM</name>
<protein>
    <submittedName>
        <fullName evidence="10">ABC transporter permease</fullName>
    </submittedName>
</protein>
<feature type="transmembrane region" description="Helical" evidence="7">
    <location>
        <begin position="694"/>
        <end position="714"/>
    </location>
</feature>
<keyword evidence="2" id="KW-1003">Cell membrane</keyword>
<dbReference type="RefSeq" id="WP_260978291.1">
    <property type="nucleotide sequence ID" value="NZ_JAODBU010000002.1"/>
</dbReference>
<dbReference type="PANTHER" id="PTHR30287">
    <property type="entry name" value="MEMBRANE COMPONENT OF PREDICTED ABC SUPERFAMILY METABOLITE UPTAKE TRANSPORTER"/>
    <property type="match status" value="1"/>
</dbReference>
<evidence type="ECO:0000256" key="7">
    <source>
        <dbReference type="SAM" id="Phobius"/>
    </source>
</evidence>
<comment type="caution">
    <text evidence="10">The sequence shown here is derived from an EMBL/GenBank/DDBJ whole genome shotgun (WGS) entry which is preliminary data.</text>
</comment>
<keyword evidence="5 7" id="KW-0472">Membrane</keyword>
<keyword evidence="4 7" id="KW-1133">Transmembrane helix</keyword>
<reference evidence="10" key="1">
    <citation type="submission" date="2022-09" db="EMBL/GenBank/DDBJ databases">
        <title>Eubacterium sp. LFL-14 isolated from human feces.</title>
        <authorList>
            <person name="Liu F."/>
        </authorList>
    </citation>
    <scope>NUCLEOTIDE SEQUENCE</scope>
    <source>
        <strain evidence="10">LFL-14</strain>
    </source>
</reference>
<feature type="domain" description="MacB-like periplasmic core" evidence="9">
    <location>
        <begin position="23"/>
        <end position="210"/>
    </location>
</feature>
<accession>A0ABT2LX49</accession>
<evidence type="ECO:0000259" key="9">
    <source>
        <dbReference type="Pfam" id="PF12704"/>
    </source>
</evidence>
<dbReference type="Pfam" id="PF02687">
    <property type="entry name" value="FtsX"/>
    <property type="match status" value="2"/>
</dbReference>
<evidence type="ECO:0000313" key="11">
    <source>
        <dbReference type="Proteomes" id="UP001431199"/>
    </source>
</evidence>
<comment type="subcellular location">
    <subcellularLocation>
        <location evidence="1">Cell membrane</location>
        <topology evidence="1">Multi-pass membrane protein</topology>
    </subcellularLocation>
</comment>
<gene>
    <name evidence="10" type="ORF">N5B56_02050</name>
</gene>
<dbReference type="InterPro" id="IPR025857">
    <property type="entry name" value="MacB_PCD"/>
</dbReference>
<dbReference type="SUPFAM" id="SSF57997">
    <property type="entry name" value="Tropomyosin"/>
    <property type="match status" value="1"/>
</dbReference>
<evidence type="ECO:0000256" key="2">
    <source>
        <dbReference type="ARBA" id="ARBA00022475"/>
    </source>
</evidence>
<feature type="transmembrane region" description="Helical" evidence="7">
    <location>
        <begin position="927"/>
        <end position="946"/>
    </location>
</feature>
<evidence type="ECO:0000256" key="1">
    <source>
        <dbReference type="ARBA" id="ARBA00004651"/>
    </source>
</evidence>
<evidence type="ECO:0000313" key="10">
    <source>
        <dbReference type="EMBL" id="MCT7397871.1"/>
    </source>
</evidence>
<dbReference type="EMBL" id="JAODBU010000002">
    <property type="protein sequence ID" value="MCT7397871.1"/>
    <property type="molecule type" value="Genomic_DNA"/>
</dbReference>
<feature type="transmembrane region" description="Helical" evidence="7">
    <location>
        <begin position="620"/>
        <end position="645"/>
    </location>
</feature>
<feature type="transmembrane region" description="Helical" evidence="7">
    <location>
        <begin position="1021"/>
        <end position="1039"/>
    </location>
</feature>
<organism evidence="10 11">
    <name type="scientific">Eubacterium album</name>
    <dbReference type="NCBI Taxonomy" id="2978477"/>
    <lineage>
        <taxon>Bacteria</taxon>
        <taxon>Bacillati</taxon>
        <taxon>Bacillota</taxon>
        <taxon>Clostridia</taxon>
        <taxon>Eubacteriales</taxon>
        <taxon>Eubacteriaceae</taxon>
        <taxon>Eubacterium</taxon>
    </lineage>
</organism>
<proteinExistence type="predicted"/>
<dbReference type="InterPro" id="IPR003838">
    <property type="entry name" value="ABC3_permease_C"/>
</dbReference>
<dbReference type="InterPro" id="IPR038766">
    <property type="entry name" value="Membrane_comp_ABC_pdt"/>
</dbReference>
<dbReference type="Pfam" id="PF12704">
    <property type="entry name" value="MacB_PCD"/>
    <property type="match status" value="1"/>
</dbReference>